<dbReference type="Proteomes" id="UP000053236">
    <property type="component" value="Unassembled WGS sequence"/>
</dbReference>
<dbReference type="AlphaFoldDB" id="W2GWW7"/>
<gene>
    <name evidence="1" type="ORF">L915_08641</name>
    <name evidence="2" type="ORF">L916_08570</name>
</gene>
<dbReference type="EMBL" id="KI672889">
    <property type="protein sequence ID" value="ETL40214.1"/>
    <property type="molecule type" value="Genomic_DNA"/>
</dbReference>
<sequence length="105" mass="11569">SEEYCIPRVAHGPHTQYSGDSAKSTWQQEWTGGAAVIKWCPLYRATTSTTSSQSCHNTGNLIHGKLRAGRYRNPRAVQKDTHLEIISPTYPSTQWPSSGPALKGN</sequence>
<evidence type="ECO:0000313" key="1">
    <source>
        <dbReference type="EMBL" id="ETK86801.1"/>
    </source>
</evidence>
<dbReference type="Proteomes" id="UP000053864">
    <property type="component" value="Unassembled WGS sequence"/>
</dbReference>
<reference evidence="2 3" key="2">
    <citation type="submission" date="2013-11" db="EMBL/GenBank/DDBJ databases">
        <title>The Genome Sequence of Phytophthora parasitica CJ05E6.</title>
        <authorList>
            <consortium name="The Broad Institute Genomics Platform"/>
            <person name="Russ C."/>
            <person name="Tyler B."/>
            <person name="Panabieres F."/>
            <person name="Shan W."/>
            <person name="Tripathy S."/>
            <person name="Grunwald N."/>
            <person name="Machado M."/>
            <person name="Johnson C.S."/>
            <person name="Arredondo F."/>
            <person name="Hong C."/>
            <person name="Coffey M."/>
            <person name="Young S.K."/>
            <person name="Zeng Q."/>
            <person name="Gargeya S."/>
            <person name="Fitzgerald M."/>
            <person name="Abouelleil A."/>
            <person name="Alvarado L."/>
            <person name="Chapman S.B."/>
            <person name="Gainer-Dewar J."/>
            <person name="Goldberg J."/>
            <person name="Griggs A."/>
            <person name="Gujja S."/>
            <person name="Hansen M."/>
            <person name="Howarth C."/>
            <person name="Imamovic A."/>
            <person name="Ireland A."/>
            <person name="Larimer J."/>
            <person name="McCowan C."/>
            <person name="Murphy C."/>
            <person name="Pearson M."/>
            <person name="Poon T.W."/>
            <person name="Priest M."/>
            <person name="Roberts A."/>
            <person name="Saif S."/>
            <person name="Shea T."/>
            <person name="Sykes S."/>
            <person name="Wortman J."/>
            <person name="Nusbaum C."/>
            <person name="Birren B."/>
        </authorList>
    </citation>
    <scope>NUCLEOTIDE SEQUENCE [LARGE SCALE GENOMIC DNA]</scope>
    <source>
        <strain evidence="2 3">CJ05E6</strain>
    </source>
</reference>
<proteinExistence type="predicted"/>
<feature type="non-terminal residue" evidence="1">
    <location>
        <position position="1"/>
    </location>
</feature>
<evidence type="ECO:0000313" key="3">
    <source>
        <dbReference type="Proteomes" id="UP000053864"/>
    </source>
</evidence>
<reference evidence="1" key="1">
    <citation type="submission" date="2013-11" db="EMBL/GenBank/DDBJ databases">
        <title>The Genome Sequence of Phytophthora parasitica CJ02B3.</title>
        <authorList>
            <consortium name="The Broad Institute Genomics Platform"/>
            <person name="Russ C."/>
            <person name="Tyler B."/>
            <person name="Panabieres F."/>
            <person name="Shan W."/>
            <person name="Tripathy S."/>
            <person name="Grunwald N."/>
            <person name="Machado M."/>
            <person name="Johnson C.S."/>
            <person name="Arredondo F."/>
            <person name="Hong C."/>
            <person name="Coffey M."/>
            <person name="Young S.K."/>
            <person name="Zeng Q."/>
            <person name="Gargeya S."/>
            <person name="Fitzgerald M."/>
            <person name="Abouelleil A."/>
            <person name="Alvarado L."/>
            <person name="Chapman S.B."/>
            <person name="Gainer-Dewar J."/>
            <person name="Goldberg J."/>
            <person name="Griggs A."/>
            <person name="Gujja S."/>
            <person name="Hansen M."/>
            <person name="Howarth C."/>
            <person name="Imamovic A."/>
            <person name="Ireland A."/>
            <person name="Larimer J."/>
            <person name="McCowan C."/>
            <person name="Murphy C."/>
            <person name="Pearson M."/>
            <person name="Poon T.W."/>
            <person name="Priest M."/>
            <person name="Roberts A."/>
            <person name="Saif S."/>
            <person name="Shea T."/>
            <person name="Sykes S."/>
            <person name="Wortman J."/>
            <person name="Nusbaum C."/>
            <person name="Birren B."/>
        </authorList>
    </citation>
    <scope>NUCLEOTIDE SEQUENCE [LARGE SCALE GENOMIC DNA]</scope>
    <source>
        <strain evidence="1">CJ02B3</strain>
    </source>
</reference>
<dbReference type="EMBL" id="KI686261">
    <property type="protein sequence ID" value="ETK86801.1"/>
    <property type="molecule type" value="Genomic_DNA"/>
</dbReference>
<protein>
    <submittedName>
        <fullName evidence="1">Uncharacterized protein</fullName>
    </submittedName>
</protein>
<evidence type="ECO:0000313" key="2">
    <source>
        <dbReference type="EMBL" id="ETL40214.1"/>
    </source>
</evidence>
<organism evidence="1">
    <name type="scientific">Phytophthora nicotianae</name>
    <name type="common">Potato buckeye rot agent</name>
    <name type="synonym">Phytophthora parasitica</name>
    <dbReference type="NCBI Taxonomy" id="4792"/>
    <lineage>
        <taxon>Eukaryota</taxon>
        <taxon>Sar</taxon>
        <taxon>Stramenopiles</taxon>
        <taxon>Oomycota</taxon>
        <taxon>Peronosporomycetes</taxon>
        <taxon>Peronosporales</taxon>
        <taxon>Peronosporaceae</taxon>
        <taxon>Phytophthora</taxon>
    </lineage>
</organism>
<name>W2GWW7_PHYNI</name>
<accession>W2GWW7</accession>